<accession>A0A6C0EI97</accession>
<keyword evidence="1" id="KW-0812">Transmembrane</keyword>
<name>A0A6C0EI97_9ZZZZ</name>
<evidence type="ECO:0000256" key="1">
    <source>
        <dbReference type="SAM" id="Phobius"/>
    </source>
</evidence>
<proteinExistence type="predicted"/>
<evidence type="ECO:0000313" key="3">
    <source>
        <dbReference type="EMBL" id="QHT28896.1"/>
    </source>
</evidence>
<keyword evidence="1" id="KW-1133">Transmembrane helix</keyword>
<sequence>MNEFVNIVIITIIIISLYIYYESKYSDLEYVKSTIDNEMYLVRNRPDKQKASNILAKIKKKLTELVKTLEITEGNKEKVQRLIQKYNPRRISESFSGSNTTSYSINKGEKIVFCIRTKDSDEKLIKFNTIMFVAIHELAHVMTLSIGHTDEFWDNMKYLLKHAIKHGIYKKQDFRKKPEKYCGTTITDSPLQ</sequence>
<dbReference type="Pfam" id="PF08325">
    <property type="entry name" value="WLM"/>
    <property type="match status" value="1"/>
</dbReference>
<protein>
    <recommendedName>
        <fullName evidence="2">WLM domain-containing protein</fullName>
    </recommendedName>
</protein>
<dbReference type="InterPro" id="IPR013536">
    <property type="entry name" value="WLM_dom"/>
</dbReference>
<organism evidence="3">
    <name type="scientific">viral metagenome</name>
    <dbReference type="NCBI Taxonomy" id="1070528"/>
    <lineage>
        <taxon>unclassified sequences</taxon>
        <taxon>metagenomes</taxon>
        <taxon>organismal metagenomes</taxon>
    </lineage>
</organism>
<feature type="transmembrane region" description="Helical" evidence="1">
    <location>
        <begin position="6"/>
        <end position="23"/>
    </location>
</feature>
<feature type="domain" description="WLM" evidence="2">
    <location>
        <begin position="41"/>
        <end position="187"/>
    </location>
</feature>
<dbReference type="EMBL" id="MN738865">
    <property type="protein sequence ID" value="QHT28896.1"/>
    <property type="molecule type" value="Genomic_DNA"/>
</dbReference>
<dbReference type="AlphaFoldDB" id="A0A6C0EI97"/>
<reference evidence="3" key="1">
    <citation type="journal article" date="2020" name="Nature">
        <title>Giant virus diversity and host interactions through global metagenomics.</title>
        <authorList>
            <person name="Schulz F."/>
            <person name="Roux S."/>
            <person name="Paez-Espino D."/>
            <person name="Jungbluth S."/>
            <person name="Walsh D.A."/>
            <person name="Denef V.J."/>
            <person name="McMahon K.D."/>
            <person name="Konstantinidis K.T."/>
            <person name="Eloe-Fadrosh E.A."/>
            <person name="Kyrpides N.C."/>
            <person name="Woyke T."/>
        </authorList>
    </citation>
    <scope>NUCLEOTIDE SEQUENCE</scope>
    <source>
        <strain evidence="3">GVMAG-M-3300001351-8</strain>
    </source>
</reference>
<keyword evidence="1" id="KW-0472">Membrane</keyword>
<evidence type="ECO:0000259" key="2">
    <source>
        <dbReference type="Pfam" id="PF08325"/>
    </source>
</evidence>